<evidence type="ECO:0000313" key="2">
    <source>
        <dbReference type="Proteomes" id="UP001239111"/>
    </source>
</evidence>
<reference evidence="1" key="1">
    <citation type="submission" date="2023-04" db="EMBL/GenBank/DDBJ databases">
        <title>A chromosome-level genome assembly of the parasitoid wasp Eretmocerus hayati.</title>
        <authorList>
            <person name="Zhong Y."/>
            <person name="Liu S."/>
            <person name="Liu Y."/>
        </authorList>
    </citation>
    <scope>NUCLEOTIDE SEQUENCE</scope>
    <source>
        <strain evidence="1">ZJU_SS_LIU_2023</strain>
    </source>
</reference>
<sequence>MKIMGKNRLRVGMQLKNDQELENFIRVYHKQYRALSKYNTRKSDNSELYYHSLTLRCECFGSYQSQKKTDRRSKSKKCKCPFNIKISATPNNLYVVRRNSVFNHNKKCQTSRLKVISSTPKKDATTGRGLVNNMVFNNDAQKKLVDYSSSLQTDGSLDDDNLRIETPNSDEGGSVLIPRVQGEDSGKYNFNSMSGSLNTPDTGEIKVGSTTIVELKRTRSGRTIRPIQKLNL</sequence>
<organism evidence="1 2">
    <name type="scientific">Eretmocerus hayati</name>
    <dbReference type="NCBI Taxonomy" id="131215"/>
    <lineage>
        <taxon>Eukaryota</taxon>
        <taxon>Metazoa</taxon>
        <taxon>Ecdysozoa</taxon>
        <taxon>Arthropoda</taxon>
        <taxon>Hexapoda</taxon>
        <taxon>Insecta</taxon>
        <taxon>Pterygota</taxon>
        <taxon>Neoptera</taxon>
        <taxon>Endopterygota</taxon>
        <taxon>Hymenoptera</taxon>
        <taxon>Apocrita</taxon>
        <taxon>Proctotrupomorpha</taxon>
        <taxon>Chalcidoidea</taxon>
        <taxon>Aphelinidae</taxon>
        <taxon>Aphelininae</taxon>
        <taxon>Eretmocerus</taxon>
    </lineage>
</organism>
<accession>A0ACC2P2H2</accession>
<dbReference type="Proteomes" id="UP001239111">
    <property type="component" value="Chromosome 2"/>
</dbReference>
<comment type="caution">
    <text evidence="1">The sequence shown here is derived from an EMBL/GenBank/DDBJ whole genome shotgun (WGS) entry which is preliminary data.</text>
</comment>
<evidence type="ECO:0000313" key="1">
    <source>
        <dbReference type="EMBL" id="KAJ8677769.1"/>
    </source>
</evidence>
<keyword evidence="2" id="KW-1185">Reference proteome</keyword>
<protein>
    <submittedName>
        <fullName evidence="1">Uncharacterized protein</fullName>
    </submittedName>
</protein>
<gene>
    <name evidence="1" type="ORF">QAD02_013556</name>
</gene>
<dbReference type="EMBL" id="CM056742">
    <property type="protein sequence ID" value="KAJ8677769.1"/>
    <property type="molecule type" value="Genomic_DNA"/>
</dbReference>
<name>A0ACC2P2H2_9HYME</name>
<proteinExistence type="predicted"/>